<comment type="caution">
    <text evidence="1">The sequence shown here is derived from an EMBL/GenBank/DDBJ whole genome shotgun (WGS) entry which is preliminary data.</text>
</comment>
<name>A0A9D4ZRE9_ADICA</name>
<organism evidence="1 2">
    <name type="scientific">Adiantum capillus-veneris</name>
    <name type="common">Maidenhair fern</name>
    <dbReference type="NCBI Taxonomy" id="13818"/>
    <lineage>
        <taxon>Eukaryota</taxon>
        <taxon>Viridiplantae</taxon>
        <taxon>Streptophyta</taxon>
        <taxon>Embryophyta</taxon>
        <taxon>Tracheophyta</taxon>
        <taxon>Polypodiopsida</taxon>
        <taxon>Polypodiidae</taxon>
        <taxon>Polypodiales</taxon>
        <taxon>Pteridineae</taxon>
        <taxon>Pteridaceae</taxon>
        <taxon>Vittarioideae</taxon>
        <taxon>Adiantum</taxon>
    </lineage>
</organism>
<dbReference type="EMBL" id="JABFUD020000001">
    <property type="protein sequence ID" value="KAI5084983.1"/>
    <property type="molecule type" value="Genomic_DNA"/>
</dbReference>
<accession>A0A9D4ZRE9</accession>
<reference evidence="1" key="1">
    <citation type="submission" date="2021-01" db="EMBL/GenBank/DDBJ databases">
        <title>Adiantum capillus-veneris genome.</title>
        <authorList>
            <person name="Fang Y."/>
            <person name="Liao Q."/>
        </authorList>
    </citation>
    <scope>NUCLEOTIDE SEQUENCE</scope>
    <source>
        <strain evidence="1">H3</strain>
        <tissue evidence="1">Leaf</tissue>
    </source>
</reference>
<keyword evidence="2" id="KW-1185">Reference proteome</keyword>
<gene>
    <name evidence="1" type="ORF">GOP47_0001152</name>
</gene>
<proteinExistence type="predicted"/>
<sequence length="104" mass="11332">MWVMESPLAKEGMIASDAIASNVGVYAHFGYQACIWIQVIEEPCYGRLPEWLVYRFVGAEDIFLTHVLQIGGCSQCHQFDPGGDDVTHGASHASPFDPGGLNTC</sequence>
<dbReference type="AlphaFoldDB" id="A0A9D4ZRE9"/>
<evidence type="ECO:0000313" key="2">
    <source>
        <dbReference type="Proteomes" id="UP000886520"/>
    </source>
</evidence>
<evidence type="ECO:0000313" key="1">
    <source>
        <dbReference type="EMBL" id="KAI5084983.1"/>
    </source>
</evidence>
<protein>
    <submittedName>
        <fullName evidence="1">Uncharacterized protein</fullName>
    </submittedName>
</protein>
<dbReference type="Proteomes" id="UP000886520">
    <property type="component" value="Chromosome 1"/>
</dbReference>